<gene>
    <name evidence="2" type="ORF">TCM_013502</name>
</gene>
<evidence type="ECO:0000313" key="2">
    <source>
        <dbReference type="EMBL" id="EOY21601.1"/>
    </source>
</evidence>
<dbReference type="Pfam" id="PF20167">
    <property type="entry name" value="Transposase_32"/>
    <property type="match status" value="1"/>
</dbReference>
<proteinExistence type="predicted"/>
<dbReference type="HOGENOM" id="CLU_110920_0_0_1"/>
<dbReference type="OMA" id="PDEECEY"/>
<keyword evidence="3" id="KW-1185">Reference proteome</keyword>
<dbReference type="InParanoid" id="A0A061FWG2"/>
<evidence type="ECO:0000313" key="3">
    <source>
        <dbReference type="Proteomes" id="UP000026915"/>
    </source>
</evidence>
<feature type="domain" description="Putative plant transposon protein" evidence="1">
    <location>
        <begin position="4"/>
        <end position="151"/>
    </location>
</feature>
<dbReference type="EMBL" id="CM001881">
    <property type="protein sequence ID" value="EOY21601.1"/>
    <property type="molecule type" value="Genomic_DNA"/>
</dbReference>
<evidence type="ECO:0000259" key="1">
    <source>
        <dbReference type="Pfam" id="PF20167"/>
    </source>
</evidence>
<protein>
    <recommendedName>
        <fullName evidence="1">Putative plant transposon protein domain-containing protein</fullName>
    </recommendedName>
</protein>
<reference evidence="2 3" key="1">
    <citation type="journal article" date="2013" name="Genome Biol.">
        <title>The genome sequence of the most widely cultivated cacao type and its use to identify candidate genes regulating pod color.</title>
        <authorList>
            <person name="Motamayor J.C."/>
            <person name="Mockaitis K."/>
            <person name="Schmutz J."/>
            <person name="Haiminen N."/>
            <person name="Iii D.L."/>
            <person name="Cornejo O."/>
            <person name="Findley S.D."/>
            <person name="Zheng P."/>
            <person name="Utro F."/>
            <person name="Royaert S."/>
            <person name="Saski C."/>
            <person name="Jenkins J."/>
            <person name="Podicheti R."/>
            <person name="Zhao M."/>
            <person name="Scheffler B.E."/>
            <person name="Stack J.C."/>
            <person name="Feltus F.A."/>
            <person name="Mustiga G.M."/>
            <person name="Amores F."/>
            <person name="Phillips W."/>
            <person name="Marelli J.P."/>
            <person name="May G.D."/>
            <person name="Shapiro H."/>
            <person name="Ma J."/>
            <person name="Bustamante C.D."/>
            <person name="Schnell R.J."/>
            <person name="Main D."/>
            <person name="Gilbert D."/>
            <person name="Parida L."/>
            <person name="Kuhn D.N."/>
        </authorList>
    </citation>
    <scope>NUCLEOTIDE SEQUENCE [LARGE SCALE GENOMIC DNA]</scope>
    <source>
        <strain evidence="3">cv. Matina 1-6</strain>
    </source>
</reference>
<accession>A0A061FWG2</accession>
<dbReference type="AlphaFoldDB" id="A0A061FWG2"/>
<organism evidence="2 3">
    <name type="scientific">Theobroma cacao</name>
    <name type="common">Cacao</name>
    <name type="synonym">Cocoa</name>
    <dbReference type="NCBI Taxonomy" id="3641"/>
    <lineage>
        <taxon>Eukaryota</taxon>
        <taxon>Viridiplantae</taxon>
        <taxon>Streptophyta</taxon>
        <taxon>Embryophyta</taxon>
        <taxon>Tracheophyta</taxon>
        <taxon>Spermatophyta</taxon>
        <taxon>Magnoliopsida</taxon>
        <taxon>eudicotyledons</taxon>
        <taxon>Gunneridae</taxon>
        <taxon>Pentapetalae</taxon>
        <taxon>rosids</taxon>
        <taxon>malvids</taxon>
        <taxon>Malvales</taxon>
        <taxon>Malvaceae</taxon>
        <taxon>Byttnerioideae</taxon>
        <taxon>Theobroma</taxon>
    </lineage>
</organism>
<dbReference type="Proteomes" id="UP000026915">
    <property type="component" value="Chromosome 3"/>
</dbReference>
<sequence>MIDKRPWQNFCASLAATNIPLVREFYANAVEATYDFVFGRSKLVPFSSHAINEFYETTDIKSNGYGQYLGEHEDWDDIIHILYEESAQCRFFNNTPVSFKKNVMKPTYKIWLYFVASKLLPTTHTSNVMKDRAIPIHSIMIGCTIDIGHIFYKP</sequence>
<name>A0A061FWG2_THECC</name>
<dbReference type="InterPro" id="IPR046796">
    <property type="entry name" value="Transposase_32_dom"/>
</dbReference>
<dbReference type="Gramene" id="EOY21601">
    <property type="protein sequence ID" value="EOY21601"/>
    <property type="gene ID" value="TCM_013502"/>
</dbReference>